<sequence>MHALADERVAFPGRFQPLHRGHYRVVRAYRELAGSFVLALGSPEEARTAENPLSAAERERIVRGCFPDLEIVRVPDVGRGEAGYPLWGRRLVARTDADVVLTGNPRVQRIVREYTDARVREQEMHYPDRFSGTELRERIRADESWRPLVPACARERVADYAGVIARTGDAGE</sequence>
<dbReference type="PANTHER" id="PTHR21342:SF0">
    <property type="entry name" value="BIFUNCTIONAL NMN ADENYLYLTRANSFERASE_NUDIX HYDROLASE"/>
    <property type="match status" value="1"/>
</dbReference>
<accession>U2YXP9</accession>
<evidence type="ECO:0000313" key="4">
    <source>
        <dbReference type="EMBL" id="GAD53587.1"/>
    </source>
</evidence>
<dbReference type="PANTHER" id="PTHR21342">
    <property type="entry name" value="PHOSPHOPANTETHEINE ADENYLYLTRANSFERASE"/>
    <property type="match status" value="1"/>
</dbReference>
<keyword evidence="1 4" id="KW-0808">Transferase</keyword>
<dbReference type="Proteomes" id="UP000016986">
    <property type="component" value="Unassembled WGS sequence"/>
</dbReference>
<feature type="domain" description="Cytidyltransferase-like" evidence="3">
    <location>
        <begin position="11"/>
        <end position="138"/>
    </location>
</feature>
<dbReference type="Gene3D" id="3.40.50.620">
    <property type="entry name" value="HUPs"/>
    <property type="match status" value="1"/>
</dbReference>
<protein>
    <submittedName>
        <fullName evidence="4">Nicotinamide-nucleotide adenylyltransferase, NadM family</fullName>
    </submittedName>
</protein>
<dbReference type="RefSeq" id="WP_020222848.1">
    <property type="nucleotide sequence ID" value="NZ_BANO01000389.1"/>
</dbReference>
<name>U2YXP9_9EURY</name>
<proteinExistence type="predicted"/>
<dbReference type="Pfam" id="PF01467">
    <property type="entry name" value="CTP_transf_like"/>
    <property type="match status" value="1"/>
</dbReference>
<dbReference type="OrthoDB" id="264480at2157"/>
<reference evidence="4 5" key="1">
    <citation type="submission" date="2013-09" db="EMBL/GenBank/DDBJ databases">
        <title>Whole genome sequencing of Halarchaeum acidiphilum strain MH1-52-1.</title>
        <authorList>
            <person name="Shimane Y."/>
            <person name="Minegishi H."/>
            <person name="Nishi S."/>
            <person name="Echigo A."/>
            <person name="Shuto A."/>
            <person name="Konishi M."/>
            <person name="Ito T."/>
            <person name="Ohkuma M."/>
            <person name="Ohta Y."/>
            <person name="Nagano Y."/>
            <person name="Tsubouchi T."/>
            <person name="Mori K."/>
            <person name="Usui K."/>
            <person name="Kamekura M."/>
            <person name="Usami R."/>
            <person name="Takaki Y."/>
            <person name="Hatada Y."/>
        </authorList>
    </citation>
    <scope>NUCLEOTIDE SEQUENCE [LARGE SCALE GENOMIC DNA]</scope>
    <source>
        <strain evidence="4 5">JCM 16109</strain>
    </source>
</reference>
<gene>
    <name evidence="4" type="ORF">MBEHAL_2347</name>
</gene>
<dbReference type="InterPro" id="IPR004821">
    <property type="entry name" value="Cyt_trans-like"/>
</dbReference>
<evidence type="ECO:0000259" key="3">
    <source>
        <dbReference type="Pfam" id="PF01467"/>
    </source>
</evidence>
<dbReference type="AlphaFoldDB" id="U2YXP9"/>
<evidence type="ECO:0000256" key="1">
    <source>
        <dbReference type="ARBA" id="ARBA00022679"/>
    </source>
</evidence>
<evidence type="ECO:0000313" key="5">
    <source>
        <dbReference type="Proteomes" id="UP000016986"/>
    </source>
</evidence>
<dbReference type="InterPro" id="IPR014729">
    <property type="entry name" value="Rossmann-like_a/b/a_fold"/>
</dbReference>
<dbReference type="eggNOG" id="arCOG00972">
    <property type="taxonomic scope" value="Archaea"/>
</dbReference>
<organism evidence="4 5">
    <name type="scientific">Halarchaeum acidiphilum MH1-52-1</name>
    <dbReference type="NCBI Taxonomy" id="1261545"/>
    <lineage>
        <taxon>Archaea</taxon>
        <taxon>Methanobacteriati</taxon>
        <taxon>Methanobacteriota</taxon>
        <taxon>Stenosarchaea group</taxon>
        <taxon>Halobacteria</taxon>
        <taxon>Halobacteriales</taxon>
        <taxon>Halobacteriaceae</taxon>
    </lineage>
</organism>
<keyword evidence="5" id="KW-1185">Reference proteome</keyword>
<keyword evidence="2 4" id="KW-0548">Nucleotidyltransferase</keyword>
<comment type="caution">
    <text evidence="4">The sequence shown here is derived from an EMBL/GenBank/DDBJ whole genome shotgun (WGS) entry which is preliminary data.</text>
</comment>
<evidence type="ECO:0000256" key="2">
    <source>
        <dbReference type="ARBA" id="ARBA00022695"/>
    </source>
</evidence>
<dbReference type="SUPFAM" id="SSF52374">
    <property type="entry name" value="Nucleotidylyl transferase"/>
    <property type="match status" value="1"/>
</dbReference>
<dbReference type="NCBIfam" id="TIGR00125">
    <property type="entry name" value="cyt_tran_rel"/>
    <property type="match status" value="1"/>
</dbReference>
<dbReference type="GO" id="GO:0016779">
    <property type="term" value="F:nucleotidyltransferase activity"/>
    <property type="evidence" value="ECO:0007669"/>
    <property type="project" value="UniProtKB-KW"/>
</dbReference>
<dbReference type="EMBL" id="BATA01000079">
    <property type="protein sequence ID" value="GAD53587.1"/>
    <property type="molecule type" value="Genomic_DNA"/>
</dbReference>